<dbReference type="Proteomes" id="UP000219799">
    <property type="component" value="Chromosome 2"/>
</dbReference>
<dbReference type="VEuPathDB" id="PlasmoDB:PmUG01_02014600"/>
<keyword evidence="3" id="KW-0206">Cytoskeleton</keyword>
<proteinExistence type="inferred from homology"/>
<organism evidence="5 6">
    <name type="scientific">Plasmodium malariae</name>
    <dbReference type="NCBI Taxonomy" id="5858"/>
    <lineage>
        <taxon>Eukaryota</taxon>
        <taxon>Sar</taxon>
        <taxon>Alveolata</taxon>
        <taxon>Apicomplexa</taxon>
        <taxon>Aconoidasida</taxon>
        <taxon>Haemosporida</taxon>
        <taxon>Plasmodiidae</taxon>
        <taxon>Plasmodium</taxon>
        <taxon>Plasmodium (Plasmodium)</taxon>
    </lineage>
</organism>
<reference evidence="5 6" key="1">
    <citation type="submission" date="2016-06" db="EMBL/GenBank/DDBJ databases">
        <authorList>
            <consortium name="Pathogen Informatics"/>
        </authorList>
    </citation>
    <scope>NUCLEOTIDE SEQUENCE [LARGE SCALE GENOMIC DNA]</scope>
    <source>
        <strain evidence="5">PmlGA01</strain>
    </source>
</reference>
<keyword evidence="3" id="KW-0493">Microtubule</keyword>
<keyword evidence="3" id="KW-0963">Cytoplasm</keyword>
<dbReference type="EMBL" id="LT594490">
    <property type="protein sequence ID" value="SBT70209.1"/>
    <property type="molecule type" value="Genomic_DNA"/>
</dbReference>
<accession>A0A1C3K9R7</accession>
<dbReference type="InterPro" id="IPR036126">
    <property type="entry name" value="TBCA_sf"/>
</dbReference>
<sequence length="165" mass="19492">MENLPAHFRLLKINHGAVRRLFKELNYYEKEERELRSKVDKLKNENRNEGEIIRSEEILQETVRVLPHISNSLQKSLQKLCEIIYEHFLNILEIKDNKIEICKACSENELKEILMTQYDDFCKEIEDINQILEKIFIHIKDASLPVCPSVVKSNLVLPKEECVDI</sequence>
<evidence type="ECO:0000256" key="1">
    <source>
        <dbReference type="ARBA" id="ARBA00006806"/>
    </source>
</evidence>
<evidence type="ECO:0000313" key="6">
    <source>
        <dbReference type="Proteomes" id="UP000219799"/>
    </source>
</evidence>
<dbReference type="PANTHER" id="PTHR21500">
    <property type="entry name" value="TUBULIN-SPECIFIC CHAPERONE A"/>
    <property type="match status" value="1"/>
</dbReference>
<dbReference type="GO" id="GO:0048487">
    <property type="term" value="F:beta-tubulin binding"/>
    <property type="evidence" value="ECO:0007669"/>
    <property type="project" value="InterPro"/>
</dbReference>
<gene>
    <name evidence="5" type="primary">PmlGA01_020008100</name>
    <name evidence="5" type="ORF">PMLGA01_020008100</name>
</gene>
<dbReference type="PANTHER" id="PTHR21500:SF0">
    <property type="entry name" value="TUBULIN-SPECIFIC CHAPERONE A"/>
    <property type="match status" value="1"/>
</dbReference>
<dbReference type="GO" id="GO:0005874">
    <property type="term" value="C:microtubule"/>
    <property type="evidence" value="ECO:0007669"/>
    <property type="project" value="UniProtKB-KW"/>
</dbReference>
<comment type="subunit">
    <text evidence="3">Supercomplex made of cofactors A to E. Cofactors A and D function by capturing and stabilizing tubulin in a quasi-native conformation. Cofactor E binds to the cofactor D-tubulin complex; interaction with cofactor C then causes the release of tubulin polypeptides that are committed to the native state.</text>
</comment>
<dbReference type="GO" id="GO:0007021">
    <property type="term" value="P:tubulin complex assembly"/>
    <property type="evidence" value="ECO:0007669"/>
    <property type="project" value="UniProtKB-UniRule"/>
</dbReference>
<comment type="subcellular location">
    <subcellularLocation>
        <location evidence="3">Cytoplasm</location>
        <location evidence="3">Cytoskeleton</location>
    </subcellularLocation>
</comment>
<keyword evidence="4" id="KW-0175">Coiled coil</keyword>
<dbReference type="SUPFAM" id="SSF46988">
    <property type="entry name" value="Tubulin chaperone cofactor A"/>
    <property type="match status" value="1"/>
</dbReference>
<name>A0A1C3K9R7_PLAMA</name>
<dbReference type="GO" id="GO:0007023">
    <property type="term" value="P:post-chaperonin tubulin folding pathway"/>
    <property type="evidence" value="ECO:0007669"/>
    <property type="project" value="UniProtKB-UniRule"/>
</dbReference>
<dbReference type="InterPro" id="IPR004226">
    <property type="entry name" value="TBCA"/>
</dbReference>
<comment type="similarity">
    <text evidence="1 3">Belongs to the TBCA family.</text>
</comment>
<evidence type="ECO:0000256" key="4">
    <source>
        <dbReference type="SAM" id="Coils"/>
    </source>
</evidence>
<dbReference type="Gene3D" id="1.20.58.90">
    <property type="match status" value="1"/>
</dbReference>
<protein>
    <recommendedName>
        <fullName evidence="3">Tubulin-specific chaperone A</fullName>
    </recommendedName>
</protein>
<evidence type="ECO:0000256" key="3">
    <source>
        <dbReference type="RuleBase" id="RU364030"/>
    </source>
</evidence>
<evidence type="ECO:0000256" key="2">
    <source>
        <dbReference type="ARBA" id="ARBA00023186"/>
    </source>
</evidence>
<dbReference type="Pfam" id="PF02970">
    <property type="entry name" value="TBCA"/>
    <property type="match status" value="1"/>
</dbReference>
<keyword evidence="2 3" id="KW-0143">Chaperone</keyword>
<dbReference type="GO" id="GO:0005829">
    <property type="term" value="C:cytosol"/>
    <property type="evidence" value="ECO:0007669"/>
    <property type="project" value="TreeGrafter"/>
</dbReference>
<dbReference type="AlphaFoldDB" id="A0A1C3K9R7"/>
<feature type="coiled-coil region" evidence="4">
    <location>
        <begin position="18"/>
        <end position="48"/>
    </location>
</feature>
<evidence type="ECO:0000313" key="5">
    <source>
        <dbReference type="EMBL" id="SBT70209.1"/>
    </source>
</evidence>